<name>A0A194W318_CYTMA</name>
<feature type="coiled-coil region" evidence="1">
    <location>
        <begin position="276"/>
        <end position="303"/>
    </location>
</feature>
<dbReference type="AlphaFoldDB" id="A0A194W318"/>
<evidence type="ECO:0000256" key="1">
    <source>
        <dbReference type="SAM" id="Coils"/>
    </source>
</evidence>
<reference evidence="2" key="1">
    <citation type="submission" date="2014-12" db="EMBL/GenBank/DDBJ databases">
        <title>Genome Sequence of Valsa Canker Pathogens Uncovers a Specific Adaption of Colonization on Woody Bark.</title>
        <authorList>
            <person name="Yin Z."/>
            <person name="Liu H."/>
            <person name="Gao X."/>
            <person name="Li Z."/>
            <person name="Song N."/>
            <person name="Ke X."/>
            <person name="Dai Q."/>
            <person name="Wu Y."/>
            <person name="Sun Y."/>
            <person name="Xu J.-R."/>
            <person name="Kang Z.K."/>
            <person name="Wang L."/>
            <person name="Huang L."/>
        </authorList>
    </citation>
    <scope>NUCLEOTIDE SEQUENCE [LARGE SCALE GENOMIC DNA]</scope>
    <source>
        <strain evidence="2">03-8</strain>
    </source>
</reference>
<keyword evidence="3" id="KW-1185">Reference proteome</keyword>
<dbReference type="EMBL" id="CM003103">
    <property type="protein sequence ID" value="KUI70483.1"/>
    <property type="molecule type" value="Genomic_DNA"/>
</dbReference>
<dbReference type="Proteomes" id="UP000078559">
    <property type="component" value="Chromosome 6"/>
</dbReference>
<evidence type="ECO:0000313" key="2">
    <source>
        <dbReference type="EMBL" id="KUI70483.1"/>
    </source>
</evidence>
<evidence type="ECO:0000313" key="3">
    <source>
        <dbReference type="Proteomes" id="UP000078559"/>
    </source>
</evidence>
<dbReference type="OrthoDB" id="5237488at2759"/>
<accession>A0A194W318</accession>
<organism evidence="2 3">
    <name type="scientific">Cytospora mali</name>
    <name type="common">Apple Valsa canker fungus</name>
    <name type="synonym">Valsa mali</name>
    <dbReference type="NCBI Taxonomy" id="578113"/>
    <lineage>
        <taxon>Eukaryota</taxon>
        <taxon>Fungi</taxon>
        <taxon>Dikarya</taxon>
        <taxon>Ascomycota</taxon>
        <taxon>Pezizomycotina</taxon>
        <taxon>Sordariomycetes</taxon>
        <taxon>Sordariomycetidae</taxon>
        <taxon>Diaporthales</taxon>
        <taxon>Cytosporaceae</taxon>
        <taxon>Cytospora</taxon>
    </lineage>
</organism>
<sequence length="303" mass="34400">MAGSAGPPSTVTISEKITAGLALGNFAMGTNSLIADAETCVLEGNGALLPLGWAQKLYSMIDEAEAQIRNCQPSFYDQKYTHQQNRDSCDSTEVRLRSSKQINNIMTEDSLHGHNGGVRAISIDLTDERRESADSVILAELDNSHAHIEQNFVLAEPQSKLEEIQEDVYALQSVISIQMADFRSLKKRQTSELAWFSILEEEYEILLDLGSQIEDLYEPWDGMGEGLAHELLQVRFDALPIQLQAVFNMRCQEGERQRREIDDEEMVHMVLENQTRTEMLRNIQNLLERKKNVMQEKAKIDRR</sequence>
<gene>
    <name evidence="2" type="ORF">VM1G_06585</name>
</gene>
<proteinExistence type="predicted"/>
<keyword evidence="1" id="KW-0175">Coiled coil</keyword>
<protein>
    <submittedName>
        <fullName evidence="2">Uncharacterized protein</fullName>
    </submittedName>
</protein>